<dbReference type="AlphaFoldDB" id="A0A6C0C4V9"/>
<sequence length="169" mass="20240">MKDCCKSGKKDKKCYRKSDKKTFKLPRKFSKKSCKKIRGFTMRSSCAPYKDCDKKGGGKSKKQFLFNPNNPKKSFDVYINKDPSDTISIKYTTIQDVKNTIKKLERLFKQGKYPHKRIWQVGMIMRVRLKVLKKKKPNEYKLAERYFKFLGQRTKLKTFKERKKYAFKF</sequence>
<organism evidence="1">
    <name type="scientific">viral metagenome</name>
    <dbReference type="NCBI Taxonomy" id="1070528"/>
    <lineage>
        <taxon>unclassified sequences</taxon>
        <taxon>metagenomes</taxon>
        <taxon>organismal metagenomes</taxon>
    </lineage>
</organism>
<proteinExistence type="predicted"/>
<evidence type="ECO:0000313" key="1">
    <source>
        <dbReference type="EMBL" id="QHS99440.1"/>
    </source>
</evidence>
<name>A0A6C0C4V9_9ZZZZ</name>
<dbReference type="EMBL" id="MN739344">
    <property type="protein sequence ID" value="QHS99440.1"/>
    <property type="molecule type" value="Genomic_DNA"/>
</dbReference>
<protein>
    <submittedName>
        <fullName evidence="1">Uncharacterized protein</fullName>
    </submittedName>
</protein>
<reference evidence="1" key="1">
    <citation type="journal article" date="2020" name="Nature">
        <title>Giant virus diversity and host interactions through global metagenomics.</title>
        <authorList>
            <person name="Schulz F."/>
            <person name="Roux S."/>
            <person name="Paez-Espino D."/>
            <person name="Jungbluth S."/>
            <person name="Walsh D.A."/>
            <person name="Denef V.J."/>
            <person name="McMahon K.D."/>
            <person name="Konstantinidis K.T."/>
            <person name="Eloe-Fadrosh E.A."/>
            <person name="Kyrpides N.C."/>
            <person name="Woyke T."/>
        </authorList>
    </citation>
    <scope>NUCLEOTIDE SEQUENCE</scope>
    <source>
        <strain evidence="1">GVMAG-M-3300020187-37</strain>
    </source>
</reference>
<accession>A0A6C0C4V9</accession>